<reference evidence="2 3" key="1">
    <citation type="submission" date="2016-05" db="EMBL/GenBank/DDBJ databases">
        <title>Paenibacillus sp. 1ZS3-15 nov., isolated from the rhizosphere soil.</title>
        <authorList>
            <person name="Zhang X.X."/>
            <person name="Zhang J."/>
        </authorList>
    </citation>
    <scope>NUCLEOTIDE SEQUENCE [LARGE SCALE GENOMIC DNA]</scope>
    <source>
        <strain evidence="2 3">1ZS3-15</strain>
    </source>
</reference>
<accession>A0A198A9Z6</accession>
<dbReference type="Pfam" id="PF10057">
    <property type="entry name" value="MpsC"/>
    <property type="match status" value="1"/>
</dbReference>
<organism evidence="2 3">
    <name type="scientific">Paenibacillus oryzisoli</name>
    <dbReference type="NCBI Taxonomy" id="1850517"/>
    <lineage>
        <taxon>Bacteria</taxon>
        <taxon>Bacillati</taxon>
        <taxon>Bacillota</taxon>
        <taxon>Bacilli</taxon>
        <taxon>Bacillales</taxon>
        <taxon>Paenibacillaceae</taxon>
        <taxon>Paenibacillus</taxon>
    </lineage>
</organism>
<evidence type="ECO:0000313" key="3">
    <source>
        <dbReference type="Proteomes" id="UP000078454"/>
    </source>
</evidence>
<name>A0A198A9Z6_9BACL</name>
<dbReference type="AlphaFoldDB" id="A0A198A9Z6"/>
<proteinExistence type="predicted"/>
<dbReference type="STRING" id="1850517.A8708_28120"/>
<keyword evidence="3" id="KW-1185">Reference proteome</keyword>
<dbReference type="RefSeq" id="WP_068664907.1">
    <property type="nucleotide sequence ID" value="NZ_LYPB01000069.1"/>
</dbReference>
<gene>
    <name evidence="2" type="ORF">A8708_28120</name>
</gene>
<dbReference type="InterPro" id="IPR018745">
    <property type="entry name" value="MpsC"/>
</dbReference>
<protein>
    <recommendedName>
        <fullName evidence="1">Na+-translocating membrane potential-generating system MpsC domain-containing protein</fullName>
    </recommendedName>
</protein>
<feature type="domain" description="Na+-translocating membrane potential-generating system MpsC" evidence="1">
    <location>
        <begin position="3"/>
        <end position="109"/>
    </location>
</feature>
<dbReference type="EMBL" id="LYPB01000069">
    <property type="protein sequence ID" value="OAS17886.1"/>
    <property type="molecule type" value="Genomic_DNA"/>
</dbReference>
<sequence>MTKETGFNELIRKVRQELFGKGPERIHTTFADNMAITMLYGNLTKTEQFLVLEDHGKLVVDDARTKMIQKIYPDQFQEQIELYMDNKLLHLFSDINIEKDVAVSVFIFQDKISA</sequence>
<dbReference type="OrthoDB" id="2375124at2"/>
<dbReference type="Proteomes" id="UP000078454">
    <property type="component" value="Unassembled WGS sequence"/>
</dbReference>
<evidence type="ECO:0000259" key="1">
    <source>
        <dbReference type="Pfam" id="PF10057"/>
    </source>
</evidence>
<evidence type="ECO:0000313" key="2">
    <source>
        <dbReference type="EMBL" id="OAS17886.1"/>
    </source>
</evidence>
<comment type="caution">
    <text evidence="2">The sequence shown here is derived from an EMBL/GenBank/DDBJ whole genome shotgun (WGS) entry which is preliminary data.</text>
</comment>